<sequence>MEDIIPHIDPATIRHSDNSFTILTDLDFEDPMSINRPPSPQLEEVQSDSESSTDSYENIDPSDDDIQSVDSIDLEEQPVQQEVDAGVDAPATSEDDLSLSIPGMYRILDLISERGSSGLVDKIIISQDSLKALINGICPGAYSSMTKVDFKALDNRQVKPVGIYGSKEEIVRFMLSVGAIDDAVAAKLVDSENEPSVTKPTLRSGLYIIRLLDAPDAIEKMFVTYWPEELTWDDDAPSSVRRNRVTFMRYLTKICDQVTALISEEHAKSIVWSEPDNDDELAESDEDDTDRLFTFEVSKTNEQEEGVSVRPGFKCAYEHITVAEPPPESDMDPNTLQPRLLHGETRQGFMTARYLPSKRAIKNYTSKKINQFELQDVLRDESLEIEESIGSKTLNLLVRQGLDKRYPLECEDWARKLAAVKRSAKEEAAAKTQEHRDVLTQEEPQMAKMISVATVNTIFEAYPTLDRTRCFASIPDLVPEEEVRLIETFADILLIHRRIAENLTDELKKADPKSILNSDFRTLKEKILAISFLFRKLENSNQVQLLLLAESILQNPKRQSQTILTSILRELREVAPVQDNIPPKSASASAYSRDAEKLLKEAYTECSLISDADYISDLENLSRAIPIVREAVDAAKKMAQNYLGNLAEKLSKKLLKMARRIQQEDAETQLKLAVDGRSDQVIRELGVSLIQRINLSSQKGQSQHKTRIRAVAQRKDFSYGRSPTYDFTGSRETLNDPMLLFTIHLMQLTTQDQHDLQLDSNIIPAPRFKETYSFQLPLGYSVSHAQLLEGEMVLVVLVDRDGNLLPFLEHLNGIGHAISRQRGKLLHRDKIGEKFLLAFDESKRMLSVVACEKLQLHVFVHDDSRGFTASGSMINLAPFSTEGTTFLRACFICGSEELLLVDSLAIARVFSLTTMQFRPASLDLHHVPSAVYSSPDGSCFLASYSDDCGTNISAFHWSTFGSTDGIPLTTDDWAVNGDMVLTSLVRKTTVHLLKLDLSAHMLHSLALNITRKVTEFMFKEKDGRGTLSRDASLTAHNCLMDCHAEVWTRFPVLPAVQRATISSSGRCRRSLRFVANRDHHRYPAHFTEMVEAFERTSKKPTGDKLSALIVSATTFDEFRADFSPEKEWTTSLFRYGEWIVDILCLIPIHLALARDNRFIPLKNGVYSPDVERSLLGADINRIVDSISFGWYESLFQSYMADKPVRVVSSMGEQSVGKSFALNHFVDTSFAGSAMRTTEGVWMSVTPTKEALLVALDFEGVHSIERSAQEDTLLVLFNTAISNLVLFRNNFALSRDITGLFQSFQSSSTVLDPVANPGLFQSTLVIIIKDVVDSDKAEIAREFSLKFQQIVEEEQDANFISRLHGGKLNIIPWPVIESKDFYKLFPTLKRRLDQQLVTHKAAGEFLHLMKTLMAKLKANDWGALAQTMASHRAQLLLTMLPIALAFGLQDVEPDVEPLKNLDTDNPVDLPDTGACFFVAAAGHLQRGNREEVLKTLLAGWDDFDSRQLIPEAQWVQELSEFLDDLVDMRINHVRAWVSSNLTRFQAGHASVMELHRTLESAVIDLKGSVQLCRMRCASCQLLCIQKRLHDGPHDCQTEHACTQICEFCAELETSEEEEVKRCTMIAGHSGKHVCAVTLHLCGAPCKLLGKSGCLEECSRVSGHEDEEHHCAASVHACGEPCDLSLATLADGSQYTCTGRCRISSDIEHDNHQCDAQYCPIPCQLCKRLCMSPNHLHALESGANHLCGQEHPCSQRCTAPGVCAIDTAPQSIQATFNGMHECFQYTKVIRNPYPHGTLVSVAKRLKCVKSIPPGHLKHEGSHAHSLDSAVFHYCEERCVSCEYFCTLPLGHSQQEHETSHGSMSNVRWAVDGPDEEGLVVEGRRFSTNDEGAPMMCNLVCQALGRHVHIDYCRAEDAFVCRGNPEIQHSARKIQPEPDRSKDFLTHGLFWKRSGFKDPYSREDQANFAKCDSMCSGPEHFATPGKPAQPSYCTLPLFHPPMNQGATQSKQGYVSNDGHHFTCRNPAVMQQAFHVIFLIDKSASMRESDRRPLSTSAVHRKIVRAHLDNRLGAVVAALYSFWTARVAAADQSHSAHRDSYSIVMHEQDTEIVCENDLTSSPDQLLDMLLTQYPQRGNSFSKAIKKAQEIMERRWSTARPPVVVFLSDGIGAVPDSAIRRLFSSAMKLGGGLSLHAILFGPSAETHCLRRMIEVAFDEQNKTPSIPAVASEFHEALESVQLAQAFLGIADSLKKPRGALMQ</sequence>
<organism evidence="3 4">
    <name type="scientific">Hydnomerulius pinastri MD-312</name>
    <dbReference type="NCBI Taxonomy" id="994086"/>
    <lineage>
        <taxon>Eukaryota</taxon>
        <taxon>Fungi</taxon>
        <taxon>Dikarya</taxon>
        <taxon>Basidiomycota</taxon>
        <taxon>Agaricomycotina</taxon>
        <taxon>Agaricomycetes</taxon>
        <taxon>Agaricomycetidae</taxon>
        <taxon>Boletales</taxon>
        <taxon>Boletales incertae sedis</taxon>
        <taxon>Leucogyrophana</taxon>
    </lineage>
</organism>
<dbReference type="Gene3D" id="3.40.50.300">
    <property type="entry name" value="P-loop containing nucleotide triphosphate hydrolases"/>
    <property type="match status" value="1"/>
</dbReference>
<proteinExistence type="predicted"/>
<protein>
    <recommendedName>
        <fullName evidence="2">VWFA domain-containing protein</fullName>
    </recommendedName>
</protein>
<dbReference type="GO" id="GO:0003924">
    <property type="term" value="F:GTPase activity"/>
    <property type="evidence" value="ECO:0007669"/>
    <property type="project" value="InterPro"/>
</dbReference>
<dbReference type="InterPro" id="IPR027417">
    <property type="entry name" value="P-loop_NTPase"/>
</dbReference>
<dbReference type="Gene3D" id="3.40.50.410">
    <property type="entry name" value="von Willebrand factor, type A domain"/>
    <property type="match status" value="1"/>
</dbReference>
<gene>
    <name evidence="3" type="ORF">HYDPIDRAFT_115585</name>
</gene>
<feature type="region of interest" description="Disordered" evidence="1">
    <location>
        <begin position="29"/>
        <end position="66"/>
    </location>
</feature>
<dbReference type="Proteomes" id="UP000053820">
    <property type="component" value="Unassembled WGS sequence"/>
</dbReference>
<dbReference type="InterPro" id="IPR015894">
    <property type="entry name" value="Guanylate-bd_N"/>
</dbReference>
<evidence type="ECO:0000256" key="1">
    <source>
        <dbReference type="SAM" id="MobiDB-lite"/>
    </source>
</evidence>
<dbReference type="PROSITE" id="PS50234">
    <property type="entry name" value="VWFA"/>
    <property type="match status" value="1"/>
</dbReference>
<dbReference type="OrthoDB" id="2343366at2759"/>
<dbReference type="InterPro" id="IPR002035">
    <property type="entry name" value="VWF_A"/>
</dbReference>
<dbReference type="SUPFAM" id="SSF52540">
    <property type="entry name" value="P-loop containing nucleoside triphosphate hydrolases"/>
    <property type="match status" value="1"/>
</dbReference>
<evidence type="ECO:0000313" key="3">
    <source>
        <dbReference type="EMBL" id="KIJ61761.1"/>
    </source>
</evidence>
<evidence type="ECO:0000259" key="2">
    <source>
        <dbReference type="PROSITE" id="PS50234"/>
    </source>
</evidence>
<dbReference type="EMBL" id="KN839860">
    <property type="protein sequence ID" value="KIJ61761.1"/>
    <property type="molecule type" value="Genomic_DNA"/>
</dbReference>
<evidence type="ECO:0000313" key="4">
    <source>
        <dbReference type="Proteomes" id="UP000053820"/>
    </source>
</evidence>
<dbReference type="HOGENOM" id="CLU_000401_0_0_1"/>
<dbReference type="PANTHER" id="PTHR22796:SF1">
    <property type="entry name" value="VWFA DOMAIN-CONTAINING PROTEIN"/>
    <property type="match status" value="1"/>
</dbReference>
<dbReference type="CDD" id="cd00198">
    <property type="entry name" value="vWFA"/>
    <property type="match status" value="1"/>
</dbReference>
<name>A0A0C9WC47_9AGAM</name>
<dbReference type="InterPro" id="IPR036465">
    <property type="entry name" value="vWFA_dom_sf"/>
</dbReference>
<reference evidence="3 4" key="1">
    <citation type="submission" date="2014-04" db="EMBL/GenBank/DDBJ databases">
        <title>Evolutionary Origins and Diversification of the Mycorrhizal Mutualists.</title>
        <authorList>
            <consortium name="DOE Joint Genome Institute"/>
            <consortium name="Mycorrhizal Genomics Consortium"/>
            <person name="Kohler A."/>
            <person name="Kuo A."/>
            <person name="Nagy L.G."/>
            <person name="Floudas D."/>
            <person name="Copeland A."/>
            <person name="Barry K.W."/>
            <person name="Cichocki N."/>
            <person name="Veneault-Fourrey C."/>
            <person name="LaButti K."/>
            <person name="Lindquist E.A."/>
            <person name="Lipzen A."/>
            <person name="Lundell T."/>
            <person name="Morin E."/>
            <person name="Murat C."/>
            <person name="Riley R."/>
            <person name="Ohm R."/>
            <person name="Sun H."/>
            <person name="Tunlid A."/>
            <person name="Henrissat B."/>
            <person name="Grigoriev I.V."/>
            <person name="Hibbett D.S."/>
            <person name="Martin F."/>
        </authorList>
    </citation>
    <scope>NUCLEOTIDE SEQUENCE [LARGE SCALE GENOMIC DNA]</scope>
    <source>
        <strain evidence="3 4">MD-312</strain>
    </source>
</reference>
<keyword evidence="4" id="KW-1185">Reference proteome</keyword>
<dbReference type="PANTHER" id="PTHR22796">
    <property type="entry name" value="URG4-RELATED"/>
    <property type="match status" value="1"/>
</dbReference>
<dbReference type="SUPFAM" id="SSF53300">
    <property type="entry name" value="vWA-like"/>
    <property type="match status" value="1"/>
</dbReference>
<accession>A0A0C9WC47</accession>
<dbReference type="Pfam" id="PF13519">
    <property type="entry name" value="VWA_2"/>
    <property type="match status" value="1"/>
</dbReference>
<dbReference type="Pfam" id="PF02263">
    <property type="entry name" value="GBP"/>
    <property type="match status" value="1"/>
</dbReference>
<dbReference type="GO" id="GO:0005525">
    <property type="term" value="F:GTP binding"/>
    <property type="evidence" value="ECO:0007669"/>
    <property type="project" value="InterPro"/>
</dbReference>
<feature type="domain" description="VWFA" evidence="2">
    <location>
        <begin position="2031"/>
        <end position="2241"/>
    </location>
</feature>